<evidence type="ECO:0000256" key="1">
    <source>
        <dbReference type="SAM" id="MobiDB-lite"/>
    </source>
</evidence>
<proteinExistence type="predicted"/>
<reference evidence="3" key="1">
    <citation type="submission" date="2020-06" db="EMBL/GenBank/DDBJ databases">
        <title>WGS assembly of Ceratodon purpureus strain R40.</title>
        <authorList>
            <person name="Carey S.B."/>
            <person name="Jenkins J."/>
            <person name="Shu S."/>
            <person name="Lovell J.T."/>
            <person name="Sreedasyam A."/>
            <person name="Maumus F."/>
            <person name="Tiley G.P."/>
            <person name="Fernandez-Pozo N."/>
            <person name="Barry K."/>
            <person name="Chen C."/>
            <person name="Wang M."/>
            <person name="Lipzen A."/>
            <person name="Daum C."/>
            <person name="Saski C.A."/>
            <person name="Payton A.C."/>
            <person name="Mcbreen J.C."/>
            <person name="Conrad R.E."/>
            <person name="Kollar L.M."/>
            <person name="Olsson S."/>
            <person name="Huttunen S."/>
            <person name="Landis J.B."/>
            <person name="Wickett N.J."/>
            <person name="Johnson M.G."/>
            <person name="Rensing S.A."/>
            <person name="Grimwood J."/>
            <person name="Schmutz J."/>
            <person name="Mcdaniel S.F."/>
        </authorList>
    </citation>
    <scope>NUCLEOTIDE SEQUENCE</scope>
    <source>
        <strain evidence="3">R40</strain>
    </source>
</reference>
<dbReference type="EMBL" id="CM026421">
    <property type="protein sequence ID" value="KAG0592645.1"/>
    <property type="molecule type" value="Genomic_DNA"/>
</dbReference>
<dbReference type="GO" id="GO:0004674">
    <property type="term" value="F:protein serine/threonine kinase activity"/>
    <property type="evidence" value="ECO:0007669"/>
    <property type="project" value="TreeGrafter"/>
</dbReference>
<sequence length="755" mass="84639">MNTWIVWMLKCVGLDWSRTPAISGDPSAAEGADYLTLSSKCVRGISSQVAGGRENLLAQKQCRDLSSKLLKTIGNITELVFNFEASSTVAFVPALKDFHRVAEKSRLLVDSCSNPDWLRAAVLQIHNEEAFREILLEVGLCYNVIHEQAKEMSLSDGLIFEVEDLRLGQTFLPTSETEVVEDQEALRRRLEKYLAKNSGSSNDYILARYLLGRLMKSSISDGRTIEGSTMTNSPILMQMTEKEQRGCWDVANSPIGGGAGAICVSRTKFLGIPCAKKCFLHYEGDLTFWEEASLLASLNHPNIVKFFCCGSTAMISQGESKQCFIGMELLEMSLDEVIKRQAKERQPFPILVALDIILQMARGMLYLHDLGIAHRDIKPHNVVVDEVGNGFFRVKLVDFGMSKTKLEVSKSNTVSKKGCGTTKYRAPEAFPDAADAGQGKQKVKWFRADVYSFAVTCSVLLSREEPYPGVTGTKLYRKLVNKMEPLRPELEPVDCPKVLFELLEECWATTPGARPRFEDICKRLEKYKHDLLKGPNVVKKGLQTLDRFHATSYSYIDKMLAKRSELRIPVTGCDEDFASTPGDLESDANSSDDESQPLDQASSGLQILNLEWITSHKKKFIVTQVPGDDAEFNAALERACKEFLKQINLSVIPSTEERGQVFIDAVRMLRSKFPKYNAMVVYPKHHQNFEECAQCSIGLRLNKFFVGSAQVYVFKRGDFTLLGDGGYINWCFGGNYKRDDNKVTFWDIPSNENEG</sequence>
<dbReference type="Proteomes" id="UP000822688">
    <property type="component" value="Chromosome 1"/>
</dbReference>
<dbReference type="SUPFAM" id="SSF56112">
    <property type="entry name" value="Protein kinase-like (PK-like)"/>
    <property type="match status" value="1"/>
</dbReference>
<dbReference type="PROSITE" id="PS00108">
    <property type="entry name" value="PROTEIN_KINASE_ST"/>
    <property type="match status" value="1"/>
</dbReference>
<accession>A0A8T0JAX4</accession>
<protein>
    <recommendedName>
        <fullName evidence="2">Protein kinase domain-containing protein</fullName>
    </recommendedName>
</protein>
<evidence type="ECO:0000313" key="3">
    <source>
        <dbReference type="EMBL" id="KAG0592645.1"/>
    </source>
</evidence>
<dbReference type="Pfam" id="PF00069">
    <property type="entry name" value="Pkinase"/>
    <property type="match status" value="1"/>
</dbReference>
<organism evidence="3 4">
    <name type="scientific">Ceratodon purpureus</name>
    <name type="common">Fire moss</name>
    <name type="synonym">Dicranum purpureum</name>
    <dbReference type="NCBI Taxonomy" id="3225"/>
    <lineage>
        <taxon>Eukaryota</taxon>
        <taxon>Viridiplantae</taxon>
        <taxon>Streptophyta</taxon>
        <taxon>Embryophyta</taxon>
        <taxon>Bryophyta</taxon>
        <taxon>Bryophytina</taxon>
        <taxon>Bryopsida</taxon>
        <taxon>Dicranidae</taxon>
        <taxon>Pseudoditrichales</taxon>
        <taxon>Ditrichaceae</taxon>
        <taxon>Ceratodon</taxon>
    </lineage>
</organism>
<dbReference type="PANTHER" id="PTHR44329">
    <property type="entry name" value="SERINE/THREONINE-PROTEIN KINASE TNNI3K-RELATED"/>
    <property type="match status" value="1"/>
</dbReference>
<evidence type="ECO:0000313" key="4">
    <source>
        <dbReference type="Proteomes" id="UP000822688"/>
    </source>
</evidence>
<feature type="region of interest" description="Disordered" evidence="1">
    <location>
        <begin position="579"/>
        <end position="599"/>
    </location>
</feature>
<dbReference type="SMART" id="SM00220">
    <property type="entry name" value="S_TKc"/>
    <property type="match status" value="1"/>
</dbReference>
<dbReference type="Gene3D" id="1.10.510.10">
    <property type="entry name" value="Transferase(Phosphotransferase) domain 1"/>
    <property type="match status" value="1"/>
</dbReference>
<feature type="domain" description="Protein kinase" evidence="2">
    <location>
        <begin position="248"/>
        <end position="532"/>
    </location>
</feature>
<feature type="compositionally biased region" description="Acidic residues" evidence="1">
    <location>
        <begin position="584"/>
        <end position="596"/>
    </location>
</feature>
<keyword evidence="4" id="KW-1185">Reference proteome</keyword>
<dbReference type="AlphaFoldDB" id="A0A8T0JAX4"/>
<name>A0A8T0JAX4_CERPU</name>
<dbReference type="EMBL" id="CM026421">
    <property type="protein sequence ID" value="KAG0592642.1"/>
    <property type="molecule type" value="Genomic_DNA"/>
</dbReference>
<dbReference type="InterPro" id="IPR008271">
    <property type="entry name" value="Ser/Thr_kinase_AS"/>
</dbReference>
<dbReference type="InterPro" id="IPR000719">
    <property type="entry name" value="Prot_kinase_dom"/>
</dbReference>
<dbReference type="PROSITE" id="PS50011">
    <property type="entry name" value="PROTEIN_KINASE_DOM"/>
    <property type="match status" value="1"/>
</dbReference>
<dbReference type="EMBL" id="CM026421">
    <property type="protein sequence ID" value="KAG0592644.1"/>
    <property type="molecule type" value="Genomic_DNA"/>
</dbReference>
<dbReference type="InterPro" id="IPR051681">
    <property type="entry name" value="Ser/Thr_Kinases-Pseudokinases"/>
</dbReference>
<dbReference type="EMBL" id="CM026421">
    <property type="protein sequence ID" value="KAG0592646.1"/>
    <property type="molecule type" value="Genomic_DNA"/>
</dbReference>
<dbReference type="EMBL" id="CM026421">
    <property type="protein sequence ID" value="KAG0592643.1"/>
    <property type="molecule type" value="Genomic_DNA"/>
</dbReference>
<evidence type="ECO:0000259" key="2">
    <source>
        <dbReference type="PROSITE" id="PS50011"/>
    </source>
</evidence>
<dbReference type="InterPro" id="IPR011009">
    <property type="entry name" value="Kinase-like_dom_sf"/>
</dbReference>
<dbReference type="PANTHER" id="PTHR44329:SF260">
    <property type="entry name" value="PROTEIN KINASE DOMAIN-CONTAINING PROTEIN"/>
    <property type="match status" value="1"/>
</dbReference>
<comment type="caution">
    <text evidence="3">The sequence shown here is derived from an EMBL/GenBank/DDBJ whole genome shotgun (WGS) entry which is preliminary data.</text>
</comment>
<dbReference type="GO" id="GO:0005524">
    <property type="term" value="F:ATP binding"/>
    <property type="evidence" value="ECO:0007669"/>
    <property type="project" value="InterPro"/>
</dbReference>
<gene>
    <name evidence="3" type="ORF">KC19_1G269500</name>
</gene>